<evidence type="ECO:0000256" key="8">
    <source>
        <dbReference type="ARBA" id="ARBA00047623"/>
    </source>
</evidence>
<feature type="binding site" evidence="10">
    <location>
        <position position="487"/>
    </location>
    <ligand>
        <name>NAD(+)</name>
        <dbReference type="ChEBI" id="CHEBI:57540"/>
    </ligand>
</feature>
<dbReference type="Gene3D" id="3.40.50.10730">
    <property type="entry name" value="Urocanase like domains"/>
    <property type="match status" value="1"/>
</dbReference>
<evidence type="ECO:0000259" key="13">
    <source>
        <dbReference type="Pfam" id="PF17392"/>
    </source>
</evidence>
<feature type="domain" description="Urocanase Rossmann-like" evidence="11">
    <location>
        <begin position="136"/>
        <end position="343"/>
    </location>
</feature>
<feature type="binding site" evidence="10">
    <location>
        <begin position="259"/>
        <end position="263"/>
    </location>
    <ligand>
        <name>NAD(+)</name>
        <dbReference type="ChEBI" id="CHEBI:57540"/>
    </ligand>
</feature>
<dbReference type="InterPro" id="IPR055351">
    <property type="entry name" value="Urocanase"/>
</dbReference>
<dbReference type="InterPro" id="IPR023637">
    <property type="entry name" value="Urocanase-like"/>
</dbReference>
<organism evidence="14 15">
    <name type="scientific">Streptomyces tateyamensis</name>
    <dbReference type="NCBI Taxonomy" id="565073"/>
    <lineage>
        <taxon>Bacteria</taxon>
        <taxon>Bacillati</taxon>
        <taxon>Actinomycetota</taxon>
        <taxon>Actinomycetes</taxon>
        <taxon>Kitasatosporales</taxon>
        <taxon>Streptomycetaceae</taxon>
        <taxon>Streptomyces</taxon>
    </lineage>
</organism>
<dbReference type="UniPathway" id="UPA00379">
    <property type="reaction ID" value="UER00550"/>
</dbReference>
<keyword evidence="4 10" id="KW-0369">Histidine metabolism</keyword>
<feature type="active site" evidence="10">
    <location>
        <position position="405"/>
    </location>
</feature>
<dbReference type="PIRSF" id="PIRSF001423">
    <property type="entry name" value="Urocanate_hydrat"/>
    <property type="match status" value="1"/>
</dbReference>
<dbReference type="InterPro" id="IPR023636">
    <property type="entry name" value="Urocanase_CS"/>
</dbReference>
<dbReference type="Gene3D" id="3.40.1770.10">
    <property type="entry name" value="Urocanase superfamily"/>
    <property type="match status" value="1"/>
</dbReference>
<dbReference type="InterPro" id="IPR035401">
    <property type="entry name" value="Urocanase_C"/>
</dbReference>
<name>A0A2V4N191_9ACTN</name>
<dbReference type="Pfam" id="PF17392">
    <property type="entry name" value="Urocanase_C"/>
    <property type="match status" value="1"/>
</dbReference>
<dbReference type="PANTHER" id="PTHR12216">
    <property type="entry name" value="UROCANATE HYDRATASE"/>
    <property type="match status" value="1"/>
</dbReference>
<dbReference type="PROSITE" id="PS01233">
    <property type="entry name" value="UROCANASE"/>
    <property type="match status" value="1"/>
</dbReference>
<keyword evidence="15" id="KW-1185">Reference proteome</keyword>
<feature type="binding site" evidence="10">
    <location>
        <position position="126"/>
    </location>
    <ligand>
        <name>NAD(+)</name>
        <dbReference type="ChEBI" id="CHEBI:57540"/>
    </ligand>
</feature>
<dbReference type="InterPro" id="IPR035400">
    <property type="entry name" value="Urocanase_N"/>
</dbReference>
<dbReference type="NCBIfam" id="NF003820">
    <property type="entry name" value="PRK05414.1"/>
    <property type="match status" value="1"/>
</dbReference>
<dbReference type="Proteomes" id="UP000248039">
    <property type="component" value="Unassembled WGS sequence"/>
</dbReference>
<evidence type="ECO:0000256" key="5">
    <source>
        <dbReference type="ARBA" id="ARBA00023027"/>
    </source>
</evidence>
<proteinExistence type="inferred from homology"/>
<dbReference type="GO" id="GO:0005737">
    <property type="term" value="C:cytoplasm"/>
    <property type="evidence" value="ECO:0007669"/>
    <property type="project" value="UniProtKB-SubCell"/>
</dbReference>
<keyword evidence="5 10" id="KW-0520">NAD</keyword>
<evidence type="ECO:0000313" key="14">
    <source>
        <dbReference type="EMBL" id="PYC77643.1"/>
    </source>
</evidence>
<feature type="binding site" evidence="10">
    <location>
        <position position="197"/>
    </location>
    <ligand>
        <name>NAD(+)</name>
        <dbReference type="ChEBI" id="CHEBI:57540"/>
    </ligand>
</feature>
<evidence type="ECO:0000259" key="12">
    <source>
        <dbReference type="Pfam" id="PF17391"/>
    </source>
</evidence>
<dbReference type="InterPro" id="IPR036190">
    <property type="entry name" value="Urocanase_sf"/>
</dbReference>
<keyword evidence="10" id="KW-0963">Cytoplasm</keyword>
<dbReference type="SUPFAM" id="SSF111326">
    <property type="entry name" value="Urocanase"/>
    <property type="match status" value="1"/>
</dbReference>
<dbReference type="EMBL" id="PYBW01000058">
    <property type="protein sequence ID" value="PYC77643.1"/>
    <property type="molecule type" value="Genomic_DNA"/>
</dbReference>
<dbReference type="GO" id="GO:0019557">
    <property type="term" value="P:L-histidine catabolic process to glutamate and formate"/>
    <property type="evidence" value="ECO:0007669"/>
    <property type="project" value="UniProtKB-UniPathway"/>
</dbReference>
<comment type="subcellular location">
    <subcellularLocation>
        <location evidence="10">Cytoplasm</location>
    </subcellularLocation>
</comment>
<dbReference type="HAMAP" id="MF_00577">
    <property type="entry name" value="HutU"/>
    <property type="match status" value="1"/>
</dbReference>
<feature type="binding site" evidence="10">
    <location>
        <position position="192"/>
    </location>
    <ligand>
        <name>NAD(+)</name>
        <dbReference type="ChEBI" id="CHEBI:57540"/>
    </ligand>
</feature>
<sequence length="551" mass="59583">MSGPREVRAARGTKLTAQGWQQEAALRMLMNNLDPEVAEHPSKLVVYGGTGKAARDWRSFDAMVRTLQGLKQDETMLVQSGRPVGVMQTHEWAPRVLIANSNLVGDWANWEEFRRLESLGLTMYGQMTAGSWIYIGTQGILQGTYETFAAVANKRFNGTLAGTVTLTAGLGGMGGAQPLAVTMNGGVAICVDCDPSRIARRIEHRYLDVEATSLEHALELAAAARDKKQPLSIGLLGNAAEVFPQLLAMDAPIDIVTDQTSAHDPLSYLPTGVAFEDMADYAAAKPAEFTQRSRESMARHVEAMVGFQDRGAEVFDYGNSIRGEAQQAGYDRAFAFPGFVPAYIRPLFCEGKGPFRWAALSGDPQDIAKTDKAVLDLFPENESLHRWIKMAQEKVHFQGLPARICWLGYGERDKAGERFNDMVASGELSAPIVIGRDHLDCGSVASPYRETEAMLDGSDAIADWPLLNAMVNVASGASWVSIHHGGGVGIGRSIHAGQVTVADGTALAGEKIRRVLTNDPGMGVIRHVDAGYDRADEVAGERGVRIPMGEL</sequence>
<dbReference type="EC" id="4.2.1.49" evidence="3 10"/>
<comment type="function">
    <text evidence="9 10">Catalyzes the conversion of urocanate to 4-imidazolone-5-propionate.</text>
</comment>
<dbReference type="Pfam" id="PF01175">
    <property type="entry name" value="Urocanase"/>
    <property type="match status" value="1"/>
</dbReference>
<dbReference type="Pfam" id="PF17391">
    <property type="entry name" value="Urocanase_N"/>
    <property type="match status" value="1"/>
</dbReference>
<evidence type="ECO:0000256" key="7">
    <source>
        <dbReference type="ARBA" id="ARBA00031640"/>
    </source>
</evidence>
<dbReference type="InterPro" id="IPR038364">
    <property type="entry name" value="Urocanase_central_sf"/>
</dbReference>
<keyword evidence="6 10" id="KW-0456">Lyase</keyword>
<dbReference type="PANTHER" id="PTHR12216:SF4">
    <property type="entry name" value="UROCANATE HYDRATASE"/>
    <property type="match status" value="1"/>
</dbReference>
<dbReference type="AlphaFoldDB" id="A0A2V4N191"/>
<comment type="catalytic activity">
    <reaction evidence="8 10">
        <text>4-imidazolone-5-propanoate = trans-urocanate + H2O</text>
        <dbReference type="Rhea" id="RHEA:13101"/>
        <dbReference type="ChEBI" id="CHEBI:15377"/>
        <dbReference type="ChEBI" id="CHEBI:17771"/>
        <dbReference type="ChEBI" id="CHEBI:77893"/>
        <dbReference type="EC" id="4.2.1.49"/>
    </reaction>
</comment>
<evidence type="ECO:0000256" key="1">
    <source>
        <dbReference type="ARBA" id="ARBA00004794"/>
    </source>
</evidence>
<dbReference type="OrthoDB" id="9764874at2"/>
<dbReference type="NCBIfam" id="TIGR01228">
    <property type="entry name" value="hutU"/>
    <property type="match status" value="1"/>
</dbReference>
<comment type="cofactor">
    <cofactor evidence="10">
        <name>NAD(+)</name>
        <dbReference type="ChEBI" id="CHEBI:57540"/>
    </cofactor>
    <text evidence="10">Binds 1 NAD(+) per subunit.</text>
</comment>
<gene>
    <name evidence="10" type="primary">hutU</name>
    <name evidence="14" type="ORF">C7C46_18350</name>
</gene>
<evidence type="ECO:0000256" key="6">
    <source>
        <dbReference type="ARBA" id="ARBA00023239"/>
    </source>
</evidence>
<evidence type="ECO:0000256" key="9">
    <source>
        <dbReference type="ARBA" id="ARBA00056569"/>
    </source>
</evidence>
<feature type="binding site" evidence="10">
    <location>
        <begin position="268"/>
        <end position="269"/>
    </location>
    <ligand>
        <name>NAD(+)</name>
        <dbReference type="ChEBI" id="CHEBI:57540"/>
    </ligand>
</feature>
<feature type="binding site" evidence="10">
    <location>
        <begin position="238"/>
        <end position="239"/>
    </location>
    <ligand>
        <name>NAD(+)</name>
        <dbReference type="ChEBI" id="CHEBI:57540"/>
    </ligand>
</feature>
<evidence type="ECO:0000256" key="10">
    <source>
        <dbReference type="HAMAP-Rule" id="MF_00577"/>
    </source>
</evidence>
<dbReference type="GO" id="GO:0019556">
    <property type="term" value="P:L-histidine catabolic process to glutamate and formamide"/>
    <property type="evidence" value="ECO:0007669"/>
    <property type="project" value="UniProtKB-UniPathway"/>
</dbReference>
<comment type="caution">
    <text evidence="14">The sequence shown here is derived from an EMBL/GenBank/DDBJ whole genome shotgun (WGS) entry which is preliminary data.</text>
</comment>
<reference evidence="14 15" key="1">
    <citation type="submission" date="2018-03" db="EMBL/GenBank/DDBJ databases">
        <title>Bioinformatic expansion and discovery of thiopeptide antibiotics.</title>
        <authorList>
            <person name="Schwalen C.J."/>
            <person name="Hudson G.A."/>
            <person name="Mitchell D.A."/>
        </authorList>
    </citation>
    <scope>NUCLEOTIDE SEQUENCE [LARGE SCALE GENOMIC DNA]</scope>
    <source>
        <strain evidence="14 15">ATCC 21389</strain>
    </source>
</reference>
<dbReference type="GO" id="GO:0016153">
    <property type="term" value="F:urocanate hydratase activity"/>
    <property type="evidence" value="ECO:0007669"/>
    <property type="project" value="UniProtKB-UniRule"/>
</dbReference>
<protein>
    <recommendedName>
        <fullName evidence="3 10">Urocanate hydratase</fullName>
        <shortName evidence="10">Urocanase</shortName>
        <ecNumber evidence="3 10">4.2.1.49</ecNumber>
    </recommendedName>
    <alternativeName>
        <fullName evidence="7 10">Imidazolonepropionate hydrolase</fullName>
    </alternativeName>
</protein>
<comment type="similarity">
    <text evidence="2 10">Belongs to the urocanase family.</text>
</comment>
<dbReference type="InterPro" id="IPR035085">
    <property type="entry name" value="Urocanase_Rossmann-like"/>
</dbReference>
<evidence type="ECO:0000256" key="2">
    <source>
        <dbReference type="ARBA" id="ARBA00007578"/>
    </source>
</evidence>
<accession>A0A2V4N191</accession>
<feature type="binding site" evidence="10">
    <location>
        <begin position="48"/>
        <end position="49"/>
    </location>
    <ligand>
        <name>NAD(+)</name>
        <dbReference type="ChEBI" id="CHEBI:57540"/>
    </ligand>
</feature>
<feature type="domain" description="Urocanase N-terminal" evidence="12">
    <location>
        <begin position="7"/>
        <end position="133"/>
    </location>
</feature>
<dbReference type="RefSeq" id="WP_110670987.1">
    <property type="nucleotide sequence ID" value="NZ_PYBW01000058.1"/>
</dbReference>
<evidence type="ECO:0000256" key="4">
    <source>
        <dbReference type="ARBA" id="ARBA00022808"/>
    </source>
</evidence>
<evidence type="ECO:0000313" key="15">
    <source>
        <dbReference type="Proteomes" id="UP000248039"/>
    </source>
</evidence>
<comment type="pathway">
    <text evidence="1 10">Amino-acid degradation; L-histidine degradation into L-glutamate; N-formimidoyl-L-glutamate from L-histidine: step 2/3.</text>
</comment>
<feature type="binding site" evidence="10">
    <location>
        <begin position="172"/>
        <end position="174"/>
    </location>
    <ligand>
        <name>NAD(+)</name>
        <dbReference type="ChEBI" id="CHEBI:57540"/>
    </ligand>
</feature>
<evidence type="ECO:0000259" key="11">
    <source>
        <dbReference type="Pfam" id="PF01175"/>
    </source>
</evidence>
<evidence type="ECO:0000256" key="3">
    <source>
        <dbReference type="ARBA" id="ARBA00011992"/>
    </source>
</evidence>
<feature type="binding site" evidence="10">
    <location>
        <position position="317"/>
    </location>
    <ligand>
        <name>NAD(+)</name>
        <dbReference type="ChEBI" id="CHEBI:57540"/>
    </ligand>
</feature>
<dbReference type="FunFam" id="3.40.50.10730:FF:000001">
    <property type="entry name" value="Urocanate hydratase"/>
    <property type="match status" value="1"/>
</dbReference>
<feature type="domain" description="Urocanase C-terminal" evidence="13">
    <location>
        <begin position="346"/>
        <end position="539"/>
    </location>
</feature>